<dbReference type="EMBL" id="KV453866">
    <property type="protein sequence ID" value="ODV83221.1"/>
    <property type="molecule type" value="Genomic_DNA"/>
</dbReference>
<keyword evidence="1" id="KW-0812">Transmembrane</keyword>
<gene>
    <name evidence="2" type="ORF">CANARDRAFT_30162</name>
</gene>
<name>A0A1E4SUP5_9ASCO</name>
<evidence type="ECO:0000256" key="1">
    <source>
        <dbReference type="SAM" id="Phobius"/>
    </source>
</evidence>
<protein>
    <submittedName>
        <fullName evidence="2">Uncharacterized protein</fullName>
    </submittedName>
</protein>
<organism evidence="2 3">
    <name type="scientific">[Candida] arabinofermentans NRRL YB-2248</name>
    <dbReference type="NCBI Taxonomy" id="983967"/>
    <lineage>
        <taxon>Eukaryota</taxon>
        <taxon>Fungi</taxon>
        <taxon>Dikarya</taxon>
        <taxon>Ascomycota</taxon>
        <taxon>Saccharomycotina</taxon>
        <taxon>Pichiomycetes</taxon>
        <taxon>Pichiales</taxon>
        <taxon>Pichiaceae</taxon>
        <taxon>Ogataea</taxon>
        <taxon>Ogataea/Candida clade</taxon>
    </lineage>
</organism>
<accession>A0A1E4SUP5</accession>
<keyword evidence="1" id="KW-1133">Transmembrane helix</keyword>
<dbReference type="AlphaFoldDB" id="A0A1E4SUP5"/>
<keyword evidence="1" id="KW-0472">Membrane</keyword>
<proteinExistence type="predicted"/>
<reference evidence="3" key="1">
    <citation type="submission" date="2016-04" db="EMBL/GenBank/DDBJ databases">
        <title>Comparative genomics of biotechnologically important yeasts.</title>
        <authorList>
            <consortium name="DOE Joint Genome Institute"/>
            <person name="Riley R."/>
            <person name="Haridas S."/>
            <person name="Wolfe K.H."/>
            <person name="Lopes M.R."/>
            <person name="Hittinger C.T."/>
            <person name="Goker M."/>
            <person name="Salamov A."/>
            <person name="Wisecaver J."/>
            <person name="Long T.M."/>
            <person name="Aerts A.L."/>
            <person name="Barry K."/>
            <person name="Choi C."/>
            <person name="Clum A."/>
            <person name="Coughlan A.Y."/>
            <person name="Deshpande S."/>
            <person name="Douglass A.P."/>
            <person name="Hanson S.J."/>
            <person name="Klenk H.-P."/>
            <person name="Labutti K."/>
            <person name="Lapidus A."/>
            <person name="Lindquist E."/>
            <person name="Lipzen A."/>
            <person name="Meier-Kolthoff J.P."/>
            <person name="Ohm R.A."/>
            <person name="Otillar R.P."/>
            <person name="Pangilinan J."/>
            <person name="Peng Y."/>
            <person name="Rokas A."/>
            <person name="Rosa C.A."/>
            <person name="Scheuner C."/>
            <person name="Sibirny A.A."/>
            <person name="Slot J.C."/>
            <person name="Stielow J.B."/>
            <person name="Sun H."/>
            <person name="Kurtzman C.P."/>
            <person name="Blackwell M."/>
            <person name="Grigoriev I.V."/>
            <person name="Jeffries T.W."/>
        </authorList>
    </citation>
    <scope>NUCLEOTIDE SEQUENCE [LARGE SCALE GENOMIC DNA]</scope>
    <source>
        <strain evidence="3">NRRL YB-2248</strain>
    </source>
</reference>
<feature type="transmembrane region" description="Helical" evidence="1">
    <location>
        <begin position="31"/>
        <end position="54"/>
    </location>
</feature>
<evidence type="ECO:0000313" key="2">
    <source>
        <dbReference type="EMBL" id="ODV83221.1"/>
    </source>
</evidence>
<sequence>MVYQLVKLSEFEEIEKFEFVDFWCKDVFVTINYFICYMLYVIYFTCYTLHVILYKLYVSVYRSSSIHESIPVILGRPLPTMVLKLNSSGGIPLVLI</sequence>
<keyword evidence="3" id="KW-1185">Reference proteome</keyword>
<dbReference type="Proteomes" id="UP000094801">
    <property type="component" value="Unassembled WGS sequence"/>
</dbReference>
<evidence type="ECO:0000313" key="3">
    <source>
        <dbReference type="Proteomes" id="UP000094801"/>
    </source>
</evidence>